<evidence type="ECO:0000313" key="2">
    <source>
        <dbReference type="EMBL" id="KIH69969.1"/>
    </source>
</evidence>
<comment type="subcellular location">
    <subcellularLocation>
        <location evidence="1">Cell membrane</location>
        <topology evidence="1">Peripheral membrane protein</topology>
        <orientation evidence="1">Cytoplasmic side</orientation>
    </subcellularLocation>
</comment>
<comment type="similarity">
    <text evidence="1">Belongs to the UPF0161 family.</text>
</comment>
<dbReference type="PANTHER" id="PTHR33383">
    <property type="entry name" value="MEMBRANE PROTEIN INSERTION EFFICIENCY FACTOR-RELATED"/>
    <property type="match status" value="1"/>
</dbReference>
<keyword evidence="1" id="KW-1003">Cell membrane</keyword>
<dbReference type="NCBIfam" id="TIGR00278">
    <property type="entry name" value="membrane protein insertion efficiency factor YidD"/>
    <property type="match status" value="1"/>
</dbReference>
<accession>A0A0C2HEA5</accession>
<comment type="caution">
    <text evidence="2">The sequence shown here is derived from an EMBL/GenBank/DDBJ whole genome shotgun (WGS) entry which is preliminary data.</text>
</comment>
<dbReference type="Proteomes" id="UP000527860">
    <property type="component" value="Unassembled WGS sequence"/>
</dbReference>
<dbReference type="RefSeq" id="WP_040106610.1">
    <property type="nucleotide sequence ID" value="NZ_BMCA01000001.1"/>
</dbReference>
<keyword evidence="7" id="KW-1185">Reference proteome</keyword>
<keyword evidence="1" id="KW-0472">Membrane</keyword>
<reference evidence="2 5" key="1">
    <citation type="submission" date="2015-01" db="EMBL/GenBank/DDBJ databases">
        <title>Genome sequences of high lactate-tolerant strain Salinicoccus roseus W12 with industrial interest.</title>
        <authorList>
            <person name="Wang H."/>
            <person name="Yu B."/>
        </authorList>
    </citation>
    <scope>NUCLEOTIDE SEQUENCE [LARGE SCALE GENOMIC DNA]</scope>
    <source>
        <strain evidence="2 5">W12</strain>
    </source>
</reference>
<dbReference type="Pfam" id="PF01809">
    <property type="entry name" value="YidD"/>
    <property type="match status" value="1"/>
</dbReference>
<dbReference type="InterPro" id="IPR002696">
    <property type="entry name" value="Membr_insert_effic_factor_YidD"/>
</dbReference>
<evidence type="ECO:0000313" key="6">
    <source>
        <dbReference type="Proteomes" id="UP000216682"/>
    </source>
</evidence>
<evidence type="ECO:0000256" key="1">
    <source>
        <dbReference type="HAMAP-Rule" id="MF_00386"/>
    </source>
</evidence>
<dbReference type="EMBL" id="JABEVU030000001">
    <property type="protein sequence ID" value="MDB0581269.1"/>
    <property type="molecule type" value="Genomic_DNA"/>
</dbReference>
<dbReference type="Proteomes" id="UP000031546">
    <property type="component" value="Unassembled WGS sequence"/>
</dbReference>
<dbReference type="PANTHER" id="PTHR33383:SF1">
    <property type="entry name" value="MEMBRANE PROTEIN INSERTION EFFICIENCY FACTOR-RELATED"/>
    <property type="match status" value="1"/>
</dbReference>
<reference evidence="3" key="4">
    <citation type="submission" date="2020-04" db="EMBL/GenBank/DDBJ databases">
        <authorList>
            <person name="Tanveer F."/>
            <person name="Xie Y."/>
            <person name="Shinwari Z.K."/>
        </authorList>
    </citation>
    <scope>NUCLEOTIDE SEQUENCE</scope>
    <source>
        <strain evidence="3">MOSEL-ME25</strain>
    </source>
</reference>
<reference evidence="7" key="3">
    <citation type="submission" date="2020-04" db="EMBL/GenBank/DDBJ databases">
        <title>Genome analysis and biological profiling of marine Cellulosimicrobium funkei MOSEL-ME6.</title>
        <authorList>
            <person name="Tanveer F."/>
            <person name="Xie Y."/>
            <person name="Shinwari Z.K."/>
        </authorList>
    </citation>
    <scope>NUCLEOTIDE SEQUENCE [LARGE SCALE GENOMIC DNA]</scope>
    <source>
        <strain evidence="7">MOSEL-ME25</strain>
    </source>
</reference>
<name>A0A0C2HEA5_9STAP</name>
<dbReference type="EMBL" id="JXII01000009">
    <property type="protein sequence ID" value="KIH69969.1"/>
    <property type="molecule type" value="Genomic_DNA"/>
</dbReference>
<dbReference type="HAMAP" id="MF_00386">
    <property type="entry name" value="UPF0161_YidD"/>
    <property type="match status" value="1"/>
</dbReference>
<dbReference type="AlphaFoldDB" id="A0A0C2HEA5"/>
<reference evidence="4 6" key="2">
    <citation type="submission" date="2017-07" db="EMBL/GenBank/DDBJ databases">
        <title>Shotgun whole genome sequences of three halophilic bacterial isolates.</title>
        <authorList>
            <person name="Pozzo T."/>
            <person name="Higdon S.M."/>
            <person name="Quillaguaman J."/>
        </authorList>
    </citation>
    <scope>NUCLEOTIDE SEQUENCE [LARGE SCALE GENOMIC DNA]</scope>
    <source>
        <strain evidence="4 6">BU-1</strain>
    </source>
</reference>
<sequence length="80" mass="9244">MKTVVLYMMRFYQKAISPMFPPSCRFYPTCSNYGIEAVQEHGALKGSFMAVKRILKCHPFHPGGYDPVPLNPKNYEKKEQ</sequence>
<dbReference type="STRING" id="45670.SN16_10700"/>
<dbReference type="GeneID" id="77846021"/>
<proteinExistence type="inferred from homology"/>
<evidence type="ECO:0000313" key="4">
    <source>
        <dbReference type="EMBL" id="OZT77803.1"/>
    </source>
</evidence>
<dbReference type="GO" id="GO:0005886">
    <property type="term" value="C:plasma membrane"/>
    <property type="evidence" value="ECO:0007669"/>
    <property type="project" value="UniProtKB-SubCell"/>
</dbReference>
<dbReference type="Proteomes" id="UP000216682">
    <property type="component" value="Unassembled WGS sequence"/>
</dbReference>
<dbReference type="SMART" id="SM01234">
    <property type="entry name" value="Haemolytic"/>
    <property type="match status" value="1"/>
</dbReference>
<gene>
    <name evidence="3" type="primary">yidD</name>
    <name evidence="4" type="ORF">CFN03_00530</name>
    <name evidence="3" type="ORF">F7P68_0012120</name>
    <name evidence="2" type="ORF">SN16_10700</name>
</gene>
<organism evidence="2 5">
    <name type="scientific">Salinicoccus roseus</name>
    <dbReference type="NCBI Taxonomy" id="45670"/>
    <lineage>
        <taxon>Bacteria</taxon>
        <taxon>Bacillati</taxon>
        <taxon>Bacillota</taxon>
        <taxon>Bacilli</taxon>
        <taxon>Bacillales</taxon>
        <taxon>Staphylococcaceae</taxon>
        <taxon>Salinicoccus</taxon>
    </lineage>
</organism>
<evidence type="ECO:0000313" key="3">
    <source>
        <dbReference type="EMBL" id="MDB0581269.1"/>
    </source>
</evidence>
<dbReference type="EMBL" id="NPEZ01000001">
    <property type="protein sequence ID" value="OZT77803.1"/>
    <property type="molecule type" value="Genomic_DNA"/>
</dbReference>
<comment type="function">
    <text evidence="1">Could be involved in insertion of integral membrane proteins into the membrane.</text>
</comment>
<evidence type="ECO:0000313" key="5">
    <source>
        <dbReference type="Proteomes" id="UP000031546"/>
    </source>
</evidence>
<reference evidence="3 7" key="5">
    <citation type="submission" date="2022-12" db="EMBL/GenBank/DDBJ databases">
        <title>Genome analysis and biological profiling of marine Salinicoccus roseus MOSEL-ME25.</title>
        <authorList>
            <person name="Mirza F.T."/>
            <person name="Xie Y."/>
            <person name="Shinwari Z.K."/>
        </authorList>
    </citation>
    <scope>NUCLEOTIDE SEQUENCE [LARGE SCALE GENOMIC DNA]</scope>
    <source>
        <strain evidence="3 7">MOSEL-ME25</strain>
    </source>
</reference>
<evidence type="ECO:0000313" key="7">
    <source>
        <dbReference type="Proteomes" id="UP000527860"/>
    </source>
</evidence>
<dbReference type="OrthoDB" id="9801753at2"/>
<protein>
    <recommendedName>
        <fullName evidence="1">Putative membrane protein insertion efficiency factor</fullName>
    </recommendedName>
</protein>